<dbReference type="EMBL" id="MU003882">
    <property type="protein sequence ID" value="KAF2716306.1"/>
    <property type="molecule type" value="Genomic_DNA"/>
</dbReference>
<gene>
    <name evidence="1" type="ORF">K431DRAFT_20852</name>
</gene>
<sequence>MAGLIWEPRLTSIRPVTLQCAHHPWPPCHLAQARVGISLLFSALSFRVGFCIGPTPLGRGLAIGFSSLSPLLEDTSPSPNVWRSRWTEFIKLASHLRWAVDPSAASRADLHNPKACHAYLR</sequence>
<evidence type="ECO:0000313" key="1">
    <source>
        <dbReference type="EMBL" id="KAF2716306.1"/>
    </source>
</evidence>
<evidence type="ECO:0000313" key="2">
    <source>
        <dbReference type="Proteomes" id="UP000799441"/>
    </source>
</evidence>
<accession>A0A9P4Q0V8</accession>
<keyword evidence="2" id="KW-1185">Reference proteome</keyword>
<dbReference type="AlphaFoldDB" id="A0A9P4Q0V8"/>
<organism evidence="1 2">
    <name type="scientific">Polychaeton citri CBS 116435</name>
    <dbReference type="NCBI Taxonomy" id="1314669"/>
    <lineage>
        <taxon>Eukaryota</taxon>
        <taxon>Fungi</taxon>
        <taxon>Dikarya</taxon>
        <taxon>Ascomycota</taxon>
        <taxon>Pezizomycotina</taxon>
        <taxon>Dothideomycetes</taxon>
        <taxon>Dothideomycetidae</taxon>
        <taxon>Capnodiales</taxon>
        <taxon>Capnodiaceae</taxon>
        <taxon>Polychaeton</taxon>
    </lineage>
</organism>
<protein>
    <submittedName>
        <fullName evidence="1">Uncharacterized protein</fullName>
    </submittedName>
</protein>
<reference evidence="1" key="1">
    <citation type="journal article" date="2020" name="Stud. Mycol.">
        <title>101 Dothideomycetes genomes: a test case for predicting lifestyles and emergence of pathogens.</title>
        <authorList>
            <person name="Haridas S."/>
            <person name="Albert R."/>
            <person name="Binder M."/>
            <person name="Bloem J."/>
            <person name="Labutti K."/>
            <person name="Salamov A."/>
            <person name="Andreopoulos B."/>
            <person name="Baker S."/>
            <person name="Barry K."/>
            <person name="Bills G."/>
            <person name="Bluhm B."/>
            <person name="Cannon C."/>
            <person name="Castanera R."/>
            <person name="Culley D."/>
            <person name="Daum C."/>
            <person name="Ezra D."/>
            <person name="Gonzalez J."/>
            <person name="Henrissat B."/>
            <person name="Kuo A."/>
            <person name="Liang C."/>
            <person name="Lipzen A."/>
            <person name="Lutzoni F."/>
            <person name="Magnuson J."/>
            <person name="Mondo S."/>
            <person name="Nolan M."/>
            <person name="Ohm R."/>
            <person name="Pangilinan J."/>
            <person name="Park H.-J."/>
            <person name="Ramirez L."/>
            <person name="Alfaro M."/>
            <person name="Sun H."/>
            <person name="Tritt A."/>
            <person name="Yoshinaga Y."/>
            <person name="Zwiers L.-H."/>
            <person name="Turgeon B."/>
            <person name="Goodwin S."/>
            <person name="Spatafora J."/>
            <person name="Crous P."/>
            <person name="Grigoriev I."/>
        </authorList>
    </citation>
    <scope>NUCLEOTIDE SEQUENCE</scope>
    <source>
        <strain evidence="1">CBS 116435</strain>
    </source>
</reference>
<proteinExistence type="predicted"/>
<dbReference type="Proteomes" id="UP000799441">
    <property type="component" value="Unassembled WGS sequence"/>
</dbReference>
<comment type="caution">
    <text evidence="1">The sequence shown here is derived from an EMBL/GenBank/DDBJ whole genome shotgun (WGS) entry which is preliminary data.</text>
</comment>
<name>A0A9P4Q0V8_9PEZI</name>